<dbReference type="Pfam" id="PF04970">
    <property type="entry name" value="LRAT"/>
    <property type="match status" value="1"/>
</dbReference>
<dbReference type="InterPro" id="IPR007053">
    <property type="entry name" value="LRAT_dom"/>
</dbReference>
<dbReference type="PROSITE" id="PS51934">
    <property type="entry name" value="LRAT"/>
    <property type="match status" value="1"/>
</dbReference>
<keyword evidence="3" id="KW-1185">Reference proteome</keyword>
<sequence length="179" mass="19437">MEAGTGTVLDKFLVSLIPDPPNQCLTCGDQSHLDGLICSCLDCFLSGGNLLLYEYNVSKAILIANFRAGTCTKTPSDSPDEVISRAKFLLSKNGFGLYDLLENNCEDFAVYCKTSLVVGKSYILGRSGQAGSVSVLSFVANMFSLWAGTAIRVLRDIGMRYDTIKLPVETLVARRNKCD</sequence>
<accession>A0A565CMG0</accession>
<gene>
    <name evidence="2" type="ORF">ANE_LOCUS25175</name>
</gene>
<evidence type="ECO:0000313" key="3">
    <source>
        <dbReference type="Proteomes" id="UP000489600"/>
    </source>
</evidence>
<proteinExistence type="predicted"/>
<evidence type="ECO:0000259" key="1">
    <source>
        <dbReference type="PROSITE" id="PS51934"/>
    </source>
</evidence>
<dbReference type="EMBL" id="CABITT030000008">
    <property type="protein sequence ID" value="VVB14731.1"/>
    <property type="molecule type" value="Genomic_DNA"/>
</dbReference>
<evidence type="ECO:0000313" key="2">
    <source>
        <dbReference type="EMBL" id="VVB14731.1"/>
    </source>
</evidence>
<dbReference type="Proteomes" id="UP000489600">
    <property type="component" value="Unassembled WGS sequence"/>
</dbReference>
<dbReference type="PANTHER" id="PTHR46137">
    <property type="entry name" value="OS05G0310600 PROTEIN"/>
    <property type="match status" value="1"/>
</dbReference>
<organism evidence="2 3">
    <name type="scientific">Arabis nemorensis</name>
    <dbReference type="NCBI Taxonomy" id="586526"/>
    <lineage>
        <taxon>Eukaryota</taxon>
        <taxon>Viridiplantae</taxon>
        <taxon>Streptophyta</taxon>
        <taxon>Embryophyta</taxon>
        <taxon>Tracheophyta</taxon>
        <taxon>Spermatophyta</taxon>
        <taxon>Magnoliopsida</taxon>
        <taxon>eudicotyledons</taxon>
        <taxon>Gunneridae</taxon>
        <taxon>Pentapetalae</taxon>
        <taxon>rosids</taxon>
        <taxon>malvids</taxon>
        <taxon>Brassicales</taxon>
        <taxon>Brassicaceae</taxon>
        <taxon>Arabideae</taxon>
        <taxon>Arabis</taxon>
    </lineage>
</organism>
<dbReference type="Gene3D" id="3.90.1720.10">
    <property type="entry name" value="endopeptidase domain like (from Nostoc punctiforme)"/>
    <property type="match status" value="1"/>
</dbReference>
<feature type="domain" description="LRAT" evidence="1">
    <location>
        <begin position="1"/>
        <end position="129"/>
    </location>
</feature>
<dbReference type="PANTHER" id="PTHR46137:SF19">
    <property type="entry name" value="GB|AAF32477.1"/>
    <property type="match status" value="1"/>
</dbReference>
<name>A0A565CMG0_9BRAS</name>
<reference evidence="2" key="1">
    <citation type="submission" date="2019-07" db="EMBL/GenBank/DDBJ databases">
        <authorList>
            <person name="Dittberner H."/>
        </authorList>
    </citation>
    <scope>NUCLEOTIDE SEQUENCE [LARGE SCALE GENOMIC DNA]</scope>
</reference>
<comment type="caution">
    <text evidence="2">The sequence shown here is derived from an EMBL/GenBank/DDBJ whole genome shotgun (WGS) entry which is preliminary data.</text>
</comment>
<protein>
    <recommendedName>
        <fullName evidence="1">LRAT domain-containing protein</fullName>
    </recommendedName>
</protein>
<dbReference type="AlphaFoldDB" id="A0A565CMG0"/>
<dbReference type="OrthoDB" id="421951at2759"/>